<evidence type="ECO:0000256" key="2">
    <source>
        <dbReference type="ARBA" id="ARBA00001946"/>
    </source>
</evidence>
<keyword evidence="7" id="KW-0479">Metal-binding</keyword>
<dbReference type="GO" id="GO:0043137">
    <property type="term" value="P:DNA replication, removal of RNA primer"/>
    <property type="evidence" value="ECO:0007669"/>
    <property type="project" value="TreeGrafter"/>
</dbReference>
<comment type="similarity">
    <text evidence="3">Belongs to the RNase H family.</text>
</comment>
<keyword evidence="10" id="KW-0460">Magnesium</keyword>
<feature type="domain" description="RNase H type-1" evidence="11">
    <location>
        <begin position="14"/>
        <end position="162"/>
    </location>
</feature>
<keyword evidence="9 12" id="KW-0378">Hydrolase</keyword>
<dbReference type="EC" id="3.1.26.4" evidence="5"/>
<evidence type="ECO:0000313" key="12">
    <source>
        <dbReference type="EMBL" id="CAA9429917.1"/>
    </source>
</evidence>
<keyword evidence="8" id="KW-0255">Endonuclease</keyword>
<dbReference type="GO" id="GO:0046872">
    <property type="term" value="F:metal ion binding"/>
    <property type="evidence" value="ECO:0007669"/>
    <property type="project" value="UniProtKB-KW"/>
</dbReference>
<dbReference type="PANTHER" id="PTHR10642">
    <property type="entry name" value="RIBONUCLEASE H1"/>
    <property type="match status" value="1"/>
</dbReference>
<dbReference type="CDD" id="cd09278">
    <property type="entry name" value="RNase_HI_prokaryote_like"/>
    <property type="match status" value="1"/>
</dbReference>
<dbReference type="GO" id="GO:0004523">
    <property type="term" value="F:RNA-DNA hybrid ribonuclease activity"/>
    <property type="evidence" value="ECO:0007669"/>
    <property type="project" value="UniProtKB-EC"/>
</dbReference>
<dbReference type="EMBL" id="CADCVA010000283">
    <property type="protein sequence ID" value="CAA9429917.1"/>
    <property type="molecule type" value="Genomic_DNA"/>
</dbReference>
<dbReference type="Pfam" id="PF00075">
    <property type="entry name" value="RNase_H"/>
    <property type="match status" value="1"/>
</dbReference>
<evidence type="ECO:0000256" key="1">
    <source>
        <dbReference type="ARBA" id="ARBA00000077"/>
    </source>
</evidence>
<dbReference type="InterPro" id="IPR050092">
    <property type="entry name" value="RNase_H"/>
</dbReference>
<organism evidence="12">
    <name type="scientific">uncultured Rubrobacteraceae bacterium</name>
    <dbReference type="NCBI Taxonomy" id="349277"/>
    <lineage>
        <taxon>Bacteria</taxon>
        <taxon>Bacillati</taxon>
        <taxon>Actinomycetota</taxon>
        <taxon>Rubrobacteria</taxon>
        <taxon>Rubrobacterales</taxon>
        <taxon>Rubrobacteraceae</taxon>
        <taxon>environmental samples</taxon>
    </lineage>
</organism>
<proteinExistence type="inferred from homology"/>
<keyword evidence="6" id="KW-0540">Nuclease</keyword>
<evidence type="ECO:0000256" key="4">
    <source>
        <dbReference type="ARBA" id="ARBA00011245"/>
    </source>
</evidence>
<comment type="subunit">
    <text evidence="4">Monomer.</text>
</comment>
<evidence type="ECO:0000259" key="11">
    <source>
        <dbReference type="PROSITE" id="PS50879"/>
    </source>
</evidence>
<comment type="catalytic activity">
    <reaction evidence="1">
        <text>Endonucleolytic cleavage to 5'-phosphomonoester.</text>
        <dbReference type="EC" id="3.1.26.4"/>
    </reaction>
</comment>
<evidence type="ECO:0000256" key="8">
    <source>
        <dbReference type="ARBA" id="ARBA00022759"/>
    </source>
</evidence>
<dbReference type="GO" id="GO:0003676">
    <property type="term" value="F:nucleic acid binding"/>
    <property type="evidence" value="ECO:0007669"/>
    <property type="project" value="InterPro"/>
</dbReference>
<dbReference type="PANTHER" id="PTHR10642:SF26">
    <property type="entry name" value="RIBONUCLEASE H1"/>
    <property type="match status" value="1"/>
</dbReference>
<dbReference type="InterPro" id="IPR022892">
    <property type="entry name" value="RNaseHI"/>
</dbReference>
<protein>
    <recommendedName>
        <fullName evidence="5">ribonuclease H</fullName>
        <ecNumber evidence="5">3.1.26.4</ecNumber>
    </recommendedName>
</protein>
<reference evidence="12" key="1">
    <citation type="submission" date="2020-02" db="EMBL/GenBank/DDBJ databases">
        <authorList>
            <person name="Meier V. D."/>
        </authorList>
    </citation>
    <scope>NUCLEOTIDE SEQUENCE</scope>
    <source>
        <strain evidence="12">AVDCRST_MAG82</strain>
    </source>
</reference>
<dbReference type="PROSITE" id="PS50879">
    <property type="entry name" value="RNASE_H_1"/>
    <property type="match status" value="1"/>
</dbReference>
<name>A0A6J4Q3W3_9ACTN</name>
<dbReference type="InterPro" id="IPR002156">
    <property type="entry name" value="RNaseH_domain"/>
</dbReference>
<dbReference type="AlphaFoldDB" id="A0A6J4Q3W3"/>
<dbReference type="InterPro" id="IPR036397">
    <property type="entry name" value="RNaseH_sf"/>
</dbReference>
<accession>A0A6J4Q3W3</accession>
<evidence type="ECO:0000256" key="10">
    <source>
        <dbReference type="ARBA" id="ARBA00022842"/>
    </source>
</evidence>
<evidence type="ECO:0000256" key="5">
    <source>
        <dbReference type="ARBA" id="ARBA00012180"/>
    </source>
</evidence>
<gene>
    <name evidence="12" type="ORF">AVDCRST_MAG82-2034</name>
</gene>
<dbReference type="InterPro" id="IPR012337">
    <property type="entry name" value="RNaseH-like_sf"/>
</dbReference>
<sequence>MSGGEASGRPGSPLEREAHVYTDGASTGSRGPGGYGAVICRAGEIEEISGGELDTTNLRMEITAACAALETLDEGCSVTIYSDASYLVNCMRRGWYERWRENGWLNHRKEPVANRDLWERLLRATRRHQEVRWRKVKGHSKKAGAHKRGNDRADELAVSAKKWGTLTHYRAQSLPGKLRDIL</sequence>
<evidence type="ECO:0000256" key="6">
    <source>
        <dbReference type="ARBA" id="ARBA00022722"/>
    </source>
</evidence>
<dbReference type="Gene3D" id="3.30.420.10">
    <property type="entry name" value="Ribonuclease H-like superfamily/Ribonuclease H"/>
    <property type="match status" value="1"/>
</dbReference>
<evidence type="ECO:0000256" key="7">
    <source>
        <dbReference type="ARBA" id="ARBA00022723"/>
    </source>
</evidence>
<evidence type="ECO:0000256" key="9">
    <source>
        <dbReference type="ARBA" id="ARBA00022801"/>
    </source>
</evidence>
<dbReference type="SUPFAM" id="SSF53098">
    <property type="entry name" value="Ribonuclease H-like"/>
    <property type="match status" value="1"/>
</dbReference>
<comment type="cofactor">
    <cofactor evidence="2">
        <name>Mg(2+)</name>
        <dbReference type="ChEBI" id="CHEBI:18420"/>
    </cofactor>
</comment>
<evidence type="ECO:0000256" key="3">
    <source>
        <dbReference type="ARBA" id="ARBA00005300"/>
    </source>
</evidence>